<sequence>MQNSALPVVQVRFFMQGTFASIFTFVFVLESNQPSVEMLVVGVAPVSGAEWSPSWEEDWG</sequence>
<dbReference type="EMBL" id="JH598381">
    <property type="status" value="NOT_ANNOTATED_CDS"/>
    <property type="molecule type" value="Genomic_DNA"/>
</dbReference>
<dbReference type="InParanoid" id="M4BLJ1"/>
<dbReference type="HOGENOM" id="CLU_2946591_0_0_1"/>
<feature type="transmembrane region" description="Helical" evidence="1">
    <location>
        <begin position="12"/>
        <end position="29"/>
    </location>
</feature>
<evidence type="ECO:0000313" key="2">
    <source>
        <dbReference type="EnsemblProtists" id="HpaP807276"/>
    </source>
</evidence>
<name>M4BLJ1_HYAAE</name>
<keyword evidence="1" id="KW-0472">Membrane</keyword>
<reference evidence="3" key="1">
    <citation type="journal article" date="2010" name="Science">
        <title>Signatures of adaptation to obligate biotrophy in the Hyaloperonospora arabidopsidis genome.</title>
        <authorList>
            <person name="Baxter L."/>
            <person name="Tripathy S."/>
            <person name="Ishaque N."/>
            <person name="Boot N."/>
            <person name="Cabral A."/>
            <person name="Kemen E."/>
            <person name="Thines M."/>
            <person name="Ah-Fong A."/>
            <person name="Anderson R."/>
            <person name="Badejoko W."/>
            <person name="Bittner-Eddy P."/>
            <person name="Boore J.L."/>
            <person name="Chibucos M.C."/>
            <person name="Coates M."/>
            <person name="Dehal P."/>
            <person name="Delehaunty K."/>
            <person name="Dong S."/>
            <person name="Downton P."/>
            <person name="Dumas B."/>
            <person name="Fabro G."/>
            <person name="Fronick C."/>
            <person name="Fuerstenberg S.I."/>
            <person name="Fulton L."/>
            <person name="Gaulin E."/>
            <person name="Govers F."/>
            <person name="Hughes L."/>
            <person name="Humphray S."/>
            <person name="Jiang R.H."/>
            <person name="Judelson H."/>
            <person name="Kamoun S."/>
            <person name="Kyung K."/>
            <person name="Meijer H."/>
            <person name="Minx P."/>
            <person name="Morris P."/>
            <person name="Nelson J."/>
            <person name="Phuntumart V."/>
            <person name="Qutob D."/>
            <person name="Rehmany A."/>
            <person name="Rougon-Cardoso A."/>
            <person name="Ryden P."/>
            <person name="Torto-Alalibo T."/>
            <person name="Studholme D."/>
            <person name="Wang Y."/>
            <person name="Win J."/>
            <person name="Wood J."/>
            <person name="Clifton S.W."/>
            <person name="Rogers J."/>
            <person name="Van den Ackerveken G."/>
            <person name="Jones J.D."/>
            <person name="McDowell J.M."/>
            <person name="Beynon J."/>
            <person name="Tyler B.M."/>
        </authorList>
    </citation>
    <scope>NUCLEOTIDE SEQUENCE [LARGE SCALE GENOMIC DNA]</scope>
    <source>
        <strain evidence="3">Emoy2</strain>
    </source>
</reference>
<dbReference type="EnsemblProtists" id="HpaT807276">
    <property type="protein sequence ID" value="HpaP807276"/>
    <property type="gene ID" value="HpaG807276"/>
</dbReference>
<evidence type="ECO:0000313" key="3">
    <source>
        <dbReference type="Proteomes" id="UP000011713"/>
    </source>
</evidence>
<keyword evidence="3" id="KW-1185">Reference proteome</keyword>
<dbReference type="AlphaFoldDB" id="M4BLJ1"/>
<evidence type="ECO:0000256" key="1">
    <source>
        <dbReference type="SAM" id="Phobius"/>
    </source>
</evidence>
<accession>M4BLJ1</accession>
<organism evidence="2 3">
    <name type="scientific">Hyaloperonospora arabidopsidis (strain Emoy2)</name>
    <name type="common">Downy mildew agent</name>
    <name type="synonym">Peronospora arabidopsidis</name>
    <dbReference type="NCBI Taxonomy" id="559515"/>
    <lineage>
        <taxon>Eukaryota</taxon>
        <taxon>Sar</taxon>
        <taxon>Stramenopiles</taxon>
        <taxon>Oomycota</taxon>
        <taxon>Peronosporomycetes</taxon>
        <taxon>Peronosporales</taxon>
        <taxon>Peronosporaceae</taxon>
        <taxon>Hyaloperonospora</taxon>
    </lineage>
</organism>
<reference evidence="2" key="2">
    <citation type="submission" date="2015-06" db="UniProtKB">
        <authorList>
            <consortium name="EnsemblProtists"/>
        </authorList>
    </citation>
    <scope>IDENTIFICATION</scope>
    <source>
        <strain evidence="2">Emoy2</strain>
    </source>
</reference>
<protein>
    <submittedName>
        <fullName evidence="2">Uncharacterized protein</fullName>
    </submittedName>
</protein>
<proteinExistence type="predicted"/>
<dbReference type="VEuPathDB" id="FungiDB:HpaG807276"/>
<keyword evidence="1" id="KW-0812">Transmembrane</keyword>
<keyword evidence="1" id="KW-1133">Transmembrane helix</keyword>
<dbReference type="Proteomes" id="UP000011713">
    <property type="component" value="Unassembled WGS sequence"/>
</dbReference>